<gene>
    <name evidence="3" type="ORF">H1B27_26260</name>
</gene>
<name>A0ABS0P8Z6_9BRAD</name>
<dbReference type="GeneID" id="93215064"/>
<sequence length="80" mass="7769">MKTTKLALAVMLATGLAAAPFAVQAKSHKAKHGSSMSSSQTTGANTKSSKGADPSGQGGSGPGSDQGGTMTNKGGMTNTK</sequence>
<reference evidence="3 4" key="1">
    <citation type="submission" date="2020-07" db="EMBL/GenBank/DDBJ databases">
        <title>Bradyrhizobium diversity isolated from nodules of indigenous legumes of Western Australia.</title>
        <authorList>
            <person name="Klepa M.S."/>
        </authorList>
    </citation>
    <scope>NUCLEOTIDE SEQUENCE [LARGE SCALE GENOMIC DNA]</scope>
    <source>
        <strain evidence="3 4">CNPSo 4019</strain>
    </source>
</reference>
<feature type="compositionally biased region" description="Polar residues" evidence="1">
    <location>
        <begin position="34"/>
        <end position="49"/>
    </location>
</feature>
<proteinExistence type="predicted"/>
<feature type="compositionally biased region" description="Gly residues" evidence="1">
    <location>
        <begin position="56"/>
        <end position="66"/>
    </location>
</feature>
<keyword evidence="2" id="KW-0732">Signal</keyword>
<dbReference type="EMBL" id="JACEGD010000026">
    <property type="protein sequence ID" value="MBH5389761.1"/>
    <property type="molecule type" value="Genomic_DNA"/>
</dbReference>
<feature type="region of interest" description="Disordered" evidence="1">
    <location>
        <begin position="23"/>
        <end position="80"/>
    </location>
</feature>
<evidence type="ECO:0000256" key="1">
    <source>
        <dbReference type="SAM" id="MobiDB-lite"/>
    </source>
</evidence>
<organism evidence="3 4">
    <name type="scientific">Bradyrhizobium diversitatis</name>
    <dbReference type="NCBI Taxonomy" id="2755406"/>
    <lineage>
        <taxon>Bacteria</taxon>
        <taxon>Pseudomonadati</taxon>
        <taxon>Pseudomonadota</taxon>
        <taxon>Alphaproteobacteria</taxon>
        <taxon>Hyphomicrobiales</taxon>
        <taxon>Nitrobacteraceae</taxon>
        <taxon>Bradyrhizobium</taxon>
    </lineage>
</organism>
<feature type="signal peptide" evidence="2">
    <location>
        <begin position="1"/>
        <end position="25"/>
    </location>
</feature>
<evidence type="ECO:0008006" key="5">
    <source>
        <dbReference type="Google" id="ProtNLM"/>
    </source>
</evidence>
<feature type="compositionally biased region" description="Low complexity" evidence="1">
    <location>
        <begin position="67"/>
        <end position="80"/>
    </location>
</feature>
<dbReference type="Proteomes" id="UP001194539">
    <property type="component" value="Unassembled WGS sequence"/>
</dbReference>
<evidence type="ECO:0000313" key="4">
    <source>
        <dbReference type="Proteomes" id="UP001194539"/>
    </source>
</evidence>
<accession>A0ABS0P8Z6</accession>
<protein>
    <recommendedName>
        <fullName evidence="5">Pentapeptide MXKDX repeat protein</fullName>
    </recommendedName>
</protein>
<comment type="caution">
    <text evidence="3">The sequence shown here is derived from an EMBL/GenBank/DDBJ whole genome shotgun (WGS) entry which is preliminary data.</text>
</comment>
<keyword evidence="4" id="KW-1185">Reference proteome</keyword>
<dbReference type="RefSeq" id="WP_028176958.1">
    <property type="nucleotide sequence ID" value="NZ_JACEGD010000026.1"/>
</dbReference>
<evidence type="ECO:0000256" key="2">
    <source>
        <dbReference type="SAM" id="SignalP"/>
    </source>
</evidence>
<evidence type="ECO:0000313" key="3">
    <source>
        <dbReference type="EMBL" id="MBH5389761.1"/>
    </source>
</evidence>
<feature type="chain" id="PRO_5046856657" description="Pentapeptide MXKDX repeat protein" evidence="2">
    <location>
        <begin position="26"/>
        <end position="80"/>
    </location>
</feature>